<organism evidence="10 11">
    <name type="scientific">Melipona bicolor</name>
    <dbReference type="NCBI Taxonomy" id="60889"/>
    <lineage>
        <taxon>Eukaryota</taxon>
        <taxon>Metazoa</taxon>
        <taxon>Ecdysozoa</taxon>
        <taxon>Arthropoda</taxon>
        <taxon>Hexapoda</taxon>
        <taxon>Insecta</taxon>
        <taxon>Pterygota</taxon>
        <taxon>Neoptera</taxon>
        <taxon>Endopterygota</taxon>
        <taxon>Hymenoptera</taxon>
        <taxon>Apocrita</taxon>
        <taxon>Aculeata</taxon>
        <taxon>Apoidea</taxon>
        <taxon>Anthophila</taxon>
        <taxon>Apidae</taxon>
        <taxon>Melipona</taxon>
    </lineage>
</organism>
<evidence type="ECO:0000313" key="10">
    <source>
        <dbReference type="EMBL" id="KAK1127974.1"/>
    </source>
</evidence>
<keyword evidence="4" id="KW-0552">Olfaction</keyword>
<accession>A0AA40KPI4</accession>
<comment type="caution">
    <text evidence="10">The sequence shown here is derived from an EMBL/GenBank/DDBJ whole genome shotgun (WGS) entry which is preliminary data.</text>
</comment>
<keyword evidence="3 9" id="KW-0812">Transmembrane</keyword>
<evidence type="ECO:0000256" key="8">
    <source>
        <dbReference type="ARBA" id="ARBA00023224"/>
    </source>
</evidence>
<gene>
    <name evidence="10" type="ORF">K0M31_003467</name>
</gene>
<evidence type="ECO:0000256" key="1">
    <source>
        <dbReference type="ARBA" id="ARBA00004141"/>
    </source>
</evidence>
<dbReference type="AlphaFoldDB" id="A0AA40KPI4"/>
<dbReference type="GO" id="GO:0007165">
    <property type="term" value="P:signal transduction"/>
    <property type="evidence" value="ECO:0007669"/>
    <property type="project" value="UniProtKB-KW"/>
</dbReference>
<evidence type="ECO:0000256" key="2">
    <source>
        <dbReference type="ARBA" id="ARBA00022606"/>
    </source>
</evidence>
<evidence type="ECO:0000256" key="7">
    <source>
        <dbReference type="ARBA" id="ARBA00023170"/>
    </source>
</evidence>
<evidence type="ECO:0008006" key="12">
    <source>
        <dbReference type="Google" id="ProtNLM"/>
    </source>
</evidence>
<dbReference type="GO" id="GO:0005549">
    <property type="term" value="F:odorant binding"/>
    <property type="evidence" value="ECO:0007669"/>
    <property type="project" value="InterPro"/>
</dbReference>
<protein>
    <recommendedName>
        <fullName evidence="12">Odorant receptor</fullName>
    </recommendedName>
</protein>
<reference evidence="10" key="1">
    <citation type="submission" date="2021-10" db="EMBL/GenBank/DDBJ databases">
        <title>Melipona bicolor Genome sequencing and assembly.</title>
        <authorList>
            <person name="Araujo N.S."/>
            <person name="Arias M.C."/>
        </authorList>
    </citation>
    <scope>NUCLEOTIDE SEQUENCE</scope>
    <source>
        <strain evidence="10">USP_2M_L1-L4_2017</strain>
        <tissue evidence="10">Whole body</tissue>
    </source>
</reference>
<evidence type="ECO:0000313" key="11">
    <source>
        <dbReference type="Proteomes" id="UP001177670"/>
    </source>
</evidence>
<keyword evidence="11" id="KW-1185">Reference proteome</keyword>
<evidence type="ECO:0000256" key="9">
    <source>
        <dbReference type="SAM" id="Phobius"/>
    </source>
</evidence>
<dbReference type="InterPro" id="IPR004117">
    <property type="entry name" value="7tm6_olfct_rcpt"/>
</dbReference>
<comment type="subcellular location">
    <subcellularLocation>
        <location evidence="1">Membrane</location>
        <topology evidence="1">Multi-pass membrane protein</topology>
    </subcellularLocation>
</comment>
<keyword evidence="2" id="KW-0716">Sensory transduction</keyword>
<dbReference type="GO" id="GO:0016020">
    <property type="term" value="C:membrane"/>
    <property type="evidence" value="ECO:0007669"/>
    <property type="project" value="UniProtKB-SubCell"/>
</dbReference>
<dbReference type="Pfam" id="PF02949">
    <property type="entry name" value="7tm_6"/>
    <property type="match status" value="1"/>
</dbReference>
<keyword evidence="8" id="KW-0807">Transducer</keyword>
<feature type="transmembrane region" description="Helical" evidence="9">
    <location>
        <begin position="35"/>
        <end position="57"/>
    </location>
</feature>
<evidence type="ECO:0000256" key="4">
    <source>
        <dbReference type="ARBA" id="ARBA00022725"/>
    </source>
</evidence>
<proteinExistence type="predicted"/>
<keyword evidence="5 9" id="KW-1133">Transmembrane helix</keyword>
<sequence>MPAIPPILNIIAPLNESRGREFVYPAYYFVDEQRYYYVILAHMISMALVLAAVYIACDINLIHVIHHGCALLTISGYRFKHAMDDANLCDERYSDVLTSKTYAKVCRSIEAHRKAVELVSLRIV</sequence>
<evidence type="ECO:0000256" key="5">
    <source>
        <dbReference type="ARBA" id="ARBA00022989"/>
    </source>
</evidence>
<dbReference type="Proteomes" id="UP001177670">
    <property type="component" value="Unassembled WGS sequence"/>
</dbReference>
<keyword evidence="7" id="KW-0675">Receptor</keyword>
<keyword evidence="6 9" id="KW-0472">Membrane</keyword>
<dbReference type="GO" id="GO:0004984">
    <property type="term" value="F:olfactory receptor activity"/>
    <property type="evidence" value="ECO:0007669"/>
    <property type="project" value="InterPro"/>
</dbReference>
<evidence type="ECO:0000256" key="6">
    <source>
        <dbReference type="ARBA" id="ARBA00023136"/>
    </source>
</evidence>
<dbReference type="EMBL" id="JAHYIQ010000011">
    <property type="protein sequence ID" value="KAK1127974.1"/>
    <property type="molecule type" value="Genomic_DNA"/>
</dbReference>
<name>A0AA40KPI4_9HYME</name>
<evidence type="ECO:0000256" key="3">
    <source>
        <dbReference type="ARBA" id="ARBA00022692"/>
    </source>
</evidence>